<keyword evidence="1" id="KW-0624">Polysaccharide degradation</keyword>
<comment type="similarity">
    <text evidence="1">Belongs to the glycosyl hydrolase family 6.</text>
</comment>
<dbReference type="GO" id="GO:0016787">
    <property type="term" value="F:hydrolase activity"/>
    <property type="evidence" value="ECO:0007669"/>
    <property type="project" value="UniProtKB-KW"/>
</dbReference>
<feature type="signal peptide" evidence="1">
    <location>
        <begin position="1"/>
        <end position="29"/>
    </location>
</feature>
<feature type="region of interest" description="Disordered" evidence="2">
    <location>
        <begin position="34"/>
        <end position="66"/>
    </location>
</feature>
<comment type="caution">
    <text evidence="3">The sequence shown here is derived from an EMBL/GenBank/DDBJ whole genome shotgun (WGS) entry which is preliminary data.</text>
</comment>
<evidence type="ECO:0000256" key="2">
    <source>
        <dbReference type="SAM" id="MobiDB-lite"/>
    </source>
</evidence>
<feature type="chain" id="PRO_5044978390" description="Glucanase" evidence="1">
    <location>
        <begin position="30"/>
        <end position="354"/>
    </location>
</feature>
<dbReference type="Proteomes" id="UP001500879">
    <property type="component" value="Unassembled WGS sequence"/>
</dbReference>
<organism evidence="3 4">
    <name type="scientific">Streptomyces luteireticuli</name>
    <dbReference type="NCBI Taxonomy" id="173858"/>
    <lineage>
        <taxon>Bacteria</taxon>
        <taxon>Bacillati</taxon>
        <taxon>Actinomycetota</taxon>
        <taxon>Actinomycetes</taxon>
        <taxon>Kitasatosporales</taxon>
        <taxon>Streptomycetaceae</taxon>
        <taxon>Streptomyces</taxon>
    </lineage>
</organism>
<dbReference type="EC" id="3.2.1.-" evidence="1"/>
<evidence type="ECO:0000256" key="1">
    <source>
        <dbReference type="RuleBase" id="RU361186"/>
    </source>
</evidence>
<dbReference type="PRINTS" id="PR00733">
    <property type="entry name" value="GLHYDRLASE6"/>
</dbReference>
<accession>A0ABP3IWR4</accession>
<keyword evidence="4" id="KW-1185">Reference proteome</keyword>
<keyword evidence="1" id="KW-0326">Glycosidase</keyword>
<dbReference type="RefSeq" id="WP_344030261.1">
    <property type="nucleotide sequence ID" value="NZ_BAAABX010000058.1"/>
</dbReference>
<dbReference type="PIRSF" id="PIRSF001100">
    <property type="entry name" value="Beta_cellobiohydrolase"/>
    <property type="match status" value="1"/>
</dbReference>
<keyword evidence="1" id="KW-0119">Carbohydrate metabolism</keyword>
<feature type="compositionally biased region" description="Low complexity" evidence="2">
    <location>
        <begin position="34"/>
        <end position="53"/>
    </location>
</feature>
<proteinExistence type="inferred from homology"/>
<dbReference type="Gene3D" id="3.20.20.40">
    <property type="entry name" value="1, 4-beta cellobiohydrolase"/>
    <property type="match status" value="1"/>
</dbReference>
<name>A0ABP3IWR4_9ACTN</name>
<evidence type="ECO:0000313" key="4">
    <source>
        <dbReference type="Proteomes" id="UP001500879"/>
    </source>
</evidence>
<dbReference type="EMBL" id="BAAABX010000058">
    <property type="protein sequence ID" value="GAA0427425.1"/>
    <property type="molecule type" value="Genomic_DNA"/>
</dbReference>
<sequence>MYGSHTGHARRARAALVRAVTAGALVLLAGCSSSDDSPASSAGSPRPAVASPSQLPRTQSPYWVNPDGTAARQVTELRKAGKEQDAALIGRIAQQPVAEWIGVDDPESQTRGFTEAAARADRDALLVLYNIPHRDCGQYSQGGASDGDSYRAWLDRAAAGIGDRSATVILEPDALPHMEDGCTPQQFHEERYALLKEAVRKLKALPRTRVYLDAGNPNWITPAARMAEPLRRAGIDRADGFALNVSNFQTTQDSKEYGRALSALVGDKHFVIDTSRNGNGPLSSGSGGDHEKAWCNPAGRALGDPPTTHTGDRLADAYLWIKRPGESDGACKGGPDAGEWWETYALELARNARS</sequence>
<dbReference type="Pfam" id="PF01341">
    <property type="entry name" value="Glyco_hydro_6"/>
    <property type="match status" value="1"/>
</dbReference>
<dbReference type="PANTHER" id="PTHR34876">
    <property type="match status" value="1"/>
</dbReference>
<gene>
    <name evidence="3" type="ORF">GCM10010357_56270</name>
</gene>
<keyword evidence="1" id="KW-0136">Cellulose degradation</keyword>
<protein>
    <recommendedName>
        <fullName evidence="1">Glucanase</fullName>
        <ecNumber evidence="1">3.2.1.-</ecNumber>
    </recommendedName>
</protein>
<dbReference type="SUPFAM" id="SSF51989">
    <property type="entry name" value="Glycosyl hydrolases family 6, cellulases"/>
    <property type="match status" value="1"/>
</dbReference>
<keyword evidence="1 3" id="KW-0378">Hydrolase</keyword>
<keyword evidence="1" id="KW-0732">Signal</keyword>
<dbReference type="PANTHER" id="PTHR34876:SF4">
    <property type="entry name" value="1,4-BETA-D-GLUCAN CELLOBIOHYDROLASE C-RELATED"/>
    <property type="match status" value="1"/>
</dbReference>
<evidence type="ECO:0000313" key="3">
    <source>
        <dbReference type="EMBL" id="GAA0427425.1"/>
    </source>
</evidence>
<dbReference type="InterPro" id="IPR016288">
    <property type="entry name" value="Beta_cellobiohydrolase"/>
</dbReference>
<dbReference type="InterPro" id="IPR036434">
    <property type="entry name" value="Beta_cellobiohydrolase_sf"/>
</dbReference>
<reference evidence="4" key="1">
    <citation type="journal article" date="2019" name="Int. J. Syst. Evol. Microbiol.">
        <title>The Global Catalogue of Microorganisms (GCM) 10K type strain sequencing project: providing services to taxonomists for standard genome sequencing and annotation.</title>
        <authorList>
            <consortium name="The Broad Institute Genomics Platform"/>
            <consortium name="The Broad Institute Genome Sequencing Center for Infectious Disease"/>
            <person name="Wu L."/>
            <person name="Ma J."/>
        </authorList>
    </citation>
    <scope>NUCLEOTIDE SEQUENCE [LARGE SCALE GENOMIC DNA]</scope>
    <source>
        <strain evidence="4">JCM 4788</strain>
    </source>
</reference>